<organism evidence="1 2">
    <name type="scientific">Byssochlamys spectabilis</name>
    <name type="common">Paecilomyces variotii</name>
    <dbReference type="NCBI Taxonomy" id="264951"/>
    <lineage>
        <taxon>Eukaryota</taxon>
        <taxon>Fungi</taxon>
        <taxon>Dikarya</taxon>
        <taxon>Ascomycota</taxon>
        <taxon>Pezizomycotina</taxon>
        <taxon>Eurotiomycetes</taxon>
        <taxon>Eurotiomycetidae</taxon>
        <taxon>Eurotiales</taxon>
        <taxon>Thermoascaceae</taxon>
        <taxon>Paecilomyces</taxon>
    </lineage>
</organism>
<dbReference type="OrthoDB" id="4469984at2759"/>
<dbReference type="VEuPathDB" id="FungiDB:C8Q69DRAFT_505113"/>
<name>A0A443I318_BYSSP</name>
<dbReference type="Proteomes" id="UP000283841">
    <property type="component" value="Unassembled WGS sequence"/>
</dbReference>
<reference evidence="1 2" key="1">
    <citation type="journal article" date="2018" name="Front. Microbiol.">
        <title>Genomic and genetic insights into a cosmopolitan fungus, Paecilomyces variotii (Eurotiales).</title>
        <authorList>
            <person name="Urquhart A.S."/>
            <person name="Mondo S.J."/>
            <person name="Makela M.R."/>
            <person name="Hane J.K."/>
            <person name="Wiebenga A."/>
            <person name="He G."/>
            <person name="Mihaltcheva S."/>
            <person name="Pangilinan J."/>
            <person name="Lipzen A."/>
            <person name="Barry K."/>
            <person name="de Vries R.P."/>
            <person name="Grigoriev I.V."/>
            <person name="Idnurm A."/>
        </authorList>
    </citation>
    <scope>NUCLEOTIDE SEQUENCE [LARGE SCALE GENOMIC DNA]</scope>
    <source>
        <strain evidence="1 2">CBS 101075</strain>
    </source>
</reference>
<evidence type="ECO:0000313" key="2">
    <source>
        <dbReference type="Proteomes" id="UP000283841"/>
    </source>
</evidence>
<gene>
    <name evidence="1" type="ORF">C8Q69DRAFT_505113</name>
</gene>
<dbReference type="EMBL" id="RCNU01000002">
    <property type="protein sequence ID" value="RWQ98479.1"/>
    <property type="molecule type" value="Genomic_DNA"/>
</dbReference>
<dbReference type="STRING" id="264951.A0A443I318"/>
<keyword evidence="2" id="KW-1185">Reference proteome</keyword>
<dbReference type="RefSeq" id="XP_028488124.1">
    <property type="nucleotide sequence ID" value="XM_028632667.1"/>
</dbReference>
<accession>A0A443I318</accession>
<proteinExistence type="predicted"/>
<dbReference type="GeneID" id="39601944"/>
<comment type="caution">
    <text evidence="1">The sequence shown here is derived from an EMBL/GenBank/DDBJ whole genome shotgun (WGS) entry which is preliminary data.</text>
</comment>
<dbReference type="AlphaFoldDB" id="A0A443I318"/>
<sequence length="244" mass="28135">MAQTLEPGPSGGNQAVRIVKQIEIVIRGARDDQYNMLHCSHSELDVHFNPPRQTVTVFQTTRHPNDPYVSHTVVVRFTRRNSRFIKLDHLPDGSLLVNFEILPFLNMQNERILSVEHIYHGFEANVLKNPLDEELVMCDWSSKQLQMILPAAKFFSKDTEAIALLTFGCITLDEYYGMLPHFKRPTPPPRPRFYFDDDMRAAQFAALRRAALRDRNAPGATGWTLSMAEGFLGKHMKEEKRRRK</sequence>
<protein>
    <submittedName>
        <fullName evidence="1">Uncharacterized protein</fullName>
    </submittedName>
</protein>
<evidence type="ECO:0000313" key="1">
    <source>
        <dbReference type="EMBL" id="RWQ98479.1"/>
    </source>
</evidence>